<dbReference type="PANTHER" id="PTHR10587">
    <property type="entry name" value="GLYCOSYL TRANSFERASE-RELATED"/>
    <property type="match status" value="1"/>
</dbReference>
<dbReference type="RefSeq" id="WP_138185067.1">
    <property type="nucleotide sequence ID" value="NZ_LS992241.1"/>
</dbReference>
<dbReference type="InterPro" id="IPR011330">
    <property type="entry name" value="Glyco_hydro/deAcase_b/a-brl"/>
</dbReference>
<dbReference type="PROSITE" id="PS51677">
    <property type="entry name" value="NODB"/>
    <property type="match status" value="1"/>
</dbReference>
<organism evidence="2 3">
    <name type="scientific">Paenibacillus alvei</name>
    <name type="common">Bacillus alvei</name>
    <dbReference type="NCBI Taxonomy" id="44250"/>
    <lineage>
        <taxon>Bacteria</taxon>
        <taxon>Bacillati</taxon>
        <taxon>Bacillota</taxon>
        <taxon>Bacilli</taxon>
        <taxon>Bacillales</taxon>
        <taxon>Paenibacillaceae</taxon>
        <taxon>Paenibacillus</taxon>
    </lineage>
</organism>
<dbReference type="GO" id="GO:0016020">
    <property type="term" value="C:membrane"/>
    <property type="evidence" value="ECO:0007669"/>
    <property type="project" value="TreeGrafter"/>
</dbReference>
<evidence type="ECO:0000313" key="3">
    <source>
        <dbReference type="Proteomes" id="UP000304148"/>
    </source>
</evidence>
<evidence type="ECO:0000313" key="2">
    <source>
        <dbReference type="EMBL" id="SYX82852.1"/>
    </source>
</evidence>
<name>A0A383R8D9_PAEAL</name>
<dbReference type="Gene3D" id="3.20.20.370">
    <property type="entry name" value="Glycoside hydrolase/deacetylase"/>
    <property type="match status" value="1"/>
</dbReference>
<dbReference type="EMBL" id="LS992241">
    <property type="protein sequence ID" value="SYX82852.1"/>
    <property type="molecule type" value="Genomic_DNA"/>
</dbReference>
<dbReference type="CDD" id="cd10950">
    <property type="entry name" value="CE4_BsYlxY_like"/>
    <property type="match status" value="1"/>
</dbReference>
<reference evidence="3" key="1">
    <citation type="submission" date="2018-08" db="EMBL/GenBank/DDBJ databases">
        <authorList>
            <person name="Chevrot R."/>
        </authorList>
    </citation>
    <scope>NUCLEOTIDE SEQUENCE [LARGE SCALE GENOMIC DNA]</scope>
</reference>
<dbReference type="Pfam" id="PF01522">
    <property type="entry name" value="Polysacc_deac_1"/>
    <property type="match status" value="1"/>
</dbReference>
<evidence type="ECO:0000259" key="1">
    <source>
        <dbReference type="PROSITE" id="PS51677"/>
    </source>
</evidence>
<proteinExistence type="predicted"/>
<dbReference type="InterPro" id="IPR002509">
    <property type="entry name" value="NODB_dom"/>
</dbReference>
<feature type="domain" description="NodB homology" evidence="1">
    <location>
        <begin position="142"/>
        <end position="318"/>
    </location>
</feature>
<dbReference type="Proteomes" id="UP000304148">
    <property type="component" value="Chromosome"/>
</dbReference>
<dbReference type="SUPFAM" id="SSF88713">
    <property type="entry name" value="Glycoside hydrolase/deacetylase"/>
    <property type="match status" value="1"/>
</dbReference>
<protein>
    <submittedName>
        <fullName evidence="2">Putative sugar deacetylase</fullName>
    </submittedName>
</protein>
<dbReference type="GO" id="GO:0005975">
    <property type="term" value="P:carbohydrate metabolic process"/>
    <property type="evidence" value="ECO:0007669"/>
    <property type="project" value="InterPro"/>
</dbReference>
<dbReference type="PANTHER" id="PTHR10587:SF80">
    <property type="entry name" value="CHITOOLIGOSACCHARIDE DEACETYLASE"/>
    <property type="match status" value="1"/>
</dbReference>
<dbReference type="AlphaFoldDB" id="A0A383R8D9"/>
<dbReference type="InterPro" id="IPR050248">
    <property type="entry name" value="Polysacc_deacetylase_ArnD"/>
</dbReference>
<dbReference type="GO" id="GO:0016810">
    <property type="term" value="F:hydrolase activity, acting on carbon-nitrogen (but not peptide) bonds"/>
    <property type="evidence" value="ECO:0007669"/>
    <property type="project" value="InterPro"/>
</dbReference>
<sequence length="336" mass="37955">MDWMQPMLKKWFAVTAGVIIVLAAVAQPDVRSYLQEKKAELAVSYAYQSGVEDKAANDPLMVRIKEEAAKRYIAPINARIDRVWKAIPGYNGLEVDIERTYTVNSGKDHSAELKMVMREVKPEVSLTSLDPQPIYRGNSNKPMAALMINVAWGNEYIDPMLKVLADEKVQATFFLDGSWLKKNPDIAKRIQAAGHEMENHAYSHPNMSELSEGHQTQQIEKTKQLLKQTLGVENKWFAPPSGDFNMLTVRTAHALGLKTVLWTFDTRDWMKPSVATILRRFQEKTEPGSLILMHPTEPSSTALKEMIRILKQKGIVPGTVGETLSEKRMPPIEVER</sequence>
<gene>
    <name evidence="2" type="primary">ylxY</name>
    <name evidence="2" type="ORF">PBLR_11274</name>
</gene>
<accession>A0A383R8D9</accession>